<evidence type="ECO:0000313" key="2">
    <source>
        <dbReference type="Proteomes" id="UP000095287"/>
    </source>
</evidence>
<keyword evidence="2" id="KW-1185">Reference proteome</keyword>
<feature type="region of interest" description="Disordered" evidence="1">
    <location>
        <begin position="23"/>
        <end position="61"/>
    </location>
</feature>
<proteinExistence type="predicted"/>
<name>A0A1I7YNW3_9BILA</name>
<evidence type="ECO:0000313" key="3">
    <source>
        <dbReference type="WBParaSite" id="L893_g18309.t1"/>
    </source>
</evidence>
<accession>A0A1I7YNW3</accession>
<feature type="compositionally biased region" description="Polar residues" evidence="1">
    <location>
        <begin position="30"/>
        <end position="45"/>
    </location>
</feature>
<protein>
    <submittedName>
        <fullName evidence="3">Uncharacterized protein</fullName>
    </submittedName>
</protein>
<dbReference type="WBParaSite" id="L893_g18309.t1">
    <property type="protein sequence ID" value="L893_g18309.t1"/>
    <property type="gene ID" value="L893_g18309"/>
</dbReference>
<evidence type="ECO:0000256" key="1">
    <source>
        <dbReference type="SAM" id="MobiDB-lite"/>
    </source>
</evidence>
<dbReference type="AlphaFoldDB" id="A0A1I7YNW3"/>
<sequence length="79" mass="8804">MLRPPEPDLGPSTVYSVTTRTRSLPAYPPHSTQFLHNRMQGSSSVDYDGDPSDDEAFPIPINSRSVDTSLWNTEEGHML</sequence>
<organism evidence="2 3">
    <name type="scientific">Steinernema glaseri</name>
    <dbReference type="NCBI Taxonomy" id="37863"/>
    <lineage>
        <taxon>Eukaryota</taxon>
        <taxon>Metazoa</taxon>
        <taxon>Ecdysozoa</taxon>
        <taxon>Nematoda</taxon>
        <taxon>Chromadorea</taxon>
        <taxon>Rhabditida</taxon>
        <taxon>Tylenchina</taxon>
        <taxon>Panagrolaimomorpha</taxon>
        <taxon>Strongyloidoidea</taxon>
        <taxon>Steinernematidae</taxon>
        <taxon>Steinernema</taxon>
    </lineage>
</organism>
<dbReference type="Proteomes" id="UP000095287">
    <property type="component" value="Unplaced"/>
</dbReference>
<feature type="compositionally biased region" description="Acidic residues" evidence="1">
    <location>
        <begin position="47"/>
        <end position="56"/>
    </location>
</feature>
<reference evidence="3" key="1">
    <citation type="submission" date="2016-11" db="UniProtKB">
        <authorList>
            <consortium name="WormBaseParasite"/>
        </authorList>
    </citation>
    <scope>IDENTIFICATION</scope>
</reference>